<feature type="region of interest" description="Disordered" evidence="1">
    <location>
        <begin position="99"/>
        <end position="126"/>
    </location>
</feature>
<feature type="region of interest" description="Disordered" evidence="1">
    <location>
        <begin position="34"/>
        <end position="66"/>
    </location>
</feature>
<comment type="caution">
    <text evidence="2">The sequence shown here is derived from an EMBL/GenBank/DDBJ whole genome shotgun (WGS) entry which is preliminary data.</text>
</comment>
<organism evidence="2 3">
    <name type="scientific">Portunus trituberculatus</name>
    <name type="common">Swimming crab</name>
    <name type="synonym">Neptunus trituberculatus</name>
    <dbReference type="NCBI Taxonomy" id="210409"/>
    <lineage>
        <taxon>Eukaryota</taxon>
        <taxon>Metazoa</taxon>
        <taxon>Ecdysozoa</taxon>
        <taxon>Arthropoda</taxon>
        <taxon>Crustacea</taxon>
        <taxon>Multicrustacea</taxon>
        <taxon>Malacostraca</taxon>
        <taxon>Eumalacostraca</taxon>
        <taxon>Eucarida</taxon>
        <taxon>Decapoda</taxon>
        <taxon>Pleocyemata</taxon>
        <taxon>Brachyura</taxon>
        <taxon>Eubrachyura</taxon>
        <taxon>Portunoidea</taxon>
        <taxon>Portunidae</taxon>
        <taxon>Portuninae</taxon>
        <taxon>Portunus</taxon>
    </lineage>
</organism>
<feature type="compositionally biased region" description="Basic and acidic residues" evidence="1">
    <location>
        <begin position="55"/>
        <end position="64"/>
    </location>
</feature>
<protein>
    <submittedName>
        <fullName evidence="2">Uncharacterized protein</fullName>
    </submittedName>
</protein>
<gene>
    <name evidence="2" type="ORF">E2C01_089662</name>
</gene>
<proteinExistence type="predicted"/>
<dbReference type="AlphaFoldDB" id="A0A5B7J9E3"/>
<sequence>MGKDRGKWPRWKFFDQMNFLHTYICHRPDREQAPHGLSIHWEDGKSDCDSNDESSPPHETEKESGIIFEDVNIKREEEEEEEEEDESVRVTKRARLSNNLSTMQEENMRSRSLAKGNKNYKIKKLI</sequence>
<keyword evidence="3" id="KW-1185">Reference proteome</keyword>
<evidence type="ECO:0000256" key="1">
    <source>
        <dbReference type="SAM" id="MobiDB-lite"/>
    </source>
</evidence>
<dbReference type="Proteomes" id="UP000324222">
    <property type="component" value="Unassembled WGS sequence"/>
</dbReference>
<dbReference type="OrthoDB" id="5803771at2759"/>
<evidence type="ECO:0000313" key="3">
    <source>
        <dbReference type="Proteomes" id="UP000324222"/>
    </source>
</evidence>
<name>A0A5B7J9E3_PORTR</name>
<dbReference type="EMBL" id="VSRR010098766">
    <property type="protein sequence ID" value="MPC94491.1"/>
    <property type="molecule type" value="Genomic_DNA"/>
</dbReference>
<evidence type="ECO:0000313" key="2">
    <source>
        <dbReference type="EMBL" id="MPC94491.1"/>
    </source>
</evidence>
<accession>A0A5B7J9E3</accession>
<reference evidence="2 3" key="1">
    <citation type="submission" date="2019-05" db="EMBL/GenBank/DDBJ databases">
        <title>Another draft genome of Portunus trituberculatus and its Hox gene families provides insights of decapod evolution.</title>
        <authorList>
            <person name="Jeong J.-H."/>
            <person name="Song I."/>
            <person name="Kim S."/>
            <person name="Choi T."/>
            <person name="Kim D."/>
            <person name="Ryu S."/>
            <person name="Kim W."/>
        </authorList>
    </citation>
    <scope>NUCLEOTIDE SEQUENCE [LARGE SCALE GENOMIC DNA]</scope>
    <source>
        <tissue evidence="2">Muscle</tissue>
    </source>
</reference>